<dbReference type="PANTHER" id="PTHR23124:SF141">
    <property type="entry name" value="C-TYPE LECTIN DOMAIN-CONTAINING PROTEIN-RELATED"/>
    <property type="match status" value="1"/>
</dbReference>
<dbReference type="STRING" id="1561998.A0A1I7UWP0"/>
<evidence type="ECO:0000313" key="1">
    <source>
        <dbReference type="Proteomes" id="UP000095282"/>
    </source>
</evidence>
<accession>A0A1I7UWP0</accession>
<dbReference type="AlphaFoldDB" id="A0A1I7UWP0"/>
<dbReference type="PANTHER" id="PTHR23124">
    <property type="entry name" value="C-TYPE LECTIN DOMAIN-CONTAINING PROTEIN-RELATED-RELATED"/>
    <property type="match status" value="1"/>
</dbReference>
<protein>
    <submittedName>
        <fullName evidence="2">Ig-like domain-containing protein</fullName>
    </submittedName>
</protein>
<dbReference type="WBParaSite" id="Csp11.Scaffold630.g20093.t2">
    <property type="protein sequence ID" value="Csp11.Scaffold630.g20093.t2"/>
    <property type="gene ID" value="Csp11.Scaffold630.g20093"/>
</dbReference>
<organism evidence="1 2">
    <name type="scientific">Caenorhabditis tropicalis</name>
    <dbReference type="NCBI Taxonomy" id="1561998"/>
    <lineage>
        <taxon>Eukaryota</taxon>
        <taxon>Metazoa</taxon>
        <taxon>Ecdysozoa</taxon>
        <taxon>Nematoda</taxon>
        <taxon>Chromadorea</taxon>
        <taxon>Rhabditida</taxon>
        <taxon>Rhabditina</taxon>
        <taxon>Rhabditomorpha</taxon>
        <taxon>Rhabditoidea</taxon>
        <taxon>Rhabditidae</taxon>
        <taxon>Peloderinae</taxon>
        <taxon>Caenorhabditis</taxon>
    </lineage>
</organism>
<dbReference type="Proteomes" id="UP000095282">
    <property type="component" value="Unplaced"/>
</dbReference>
<sequence length="118" mass="13047">MLPQKLPQISNYTQAGIWVNGNRKDECKNTTLSANCNGTNEFTFDDPYLSTNPPIVNWAPWQPSGRDLDNSNCLILRSQIPSMEIDGIDDYTCNSTISDTGKSVFIGAVCGEKPLIYP</sequence>
<proteinExistence type="predicted"/>
<name>A0A1I7UWP0_9PELO</name>
<keyword evidence="1" id="KW-1185">Reference proteome</keyword>
<reference evidence="2" key="1">
    <citation type="submission" date="2016-11" db="UniProtKB">
        <authorList>
            <consortium name="WormBaseParasite"/>
        </authorList>
    </citation>
    <scope>IDENTIFICATION</scope>
</reference>
<evidence type="ECO:0000313" key="2">
    <source>
        <dbReference type="WBParaSite" id="Csp11.Scaffold630.g20093.t2"/>
    </source>
</evidence>